<organism evidence="2 3">
    <name type="scientific">Dendrothele bispora (strain CBS 962.96)</name>
    <dbReference type="NCBI Taxonomy" id="1314807"/>
    <lineage>
        <taxon>Eukaryota</taxon>
        <taxon>Fungi</taxon>
        <taxon>Dikarya</taxon>
        <taxon>Basidiomycota</taxon>
        <taxon>Agaricomycotina</taxon>
        <taxon>Agaricomycetes</taxon>
        <taxon>Agaricomycetidae</taxon>
        <taxon>Agaricales</taxon>
        <taxon>Agaricales incertae sedis</taxon>
        <taxon>Dendrothele</taxon>
    </lineage>
</organism>
<dbReference type="PROSITE" id="PS50053">
    <property type="entry name" value="UBIQUITIN_2"/>
    <property type="match status" value="1"/>
</dbReference>
<accession>A0A4S8KSH9</accession>
<protein>
    <recommendedName>
        <fullName evidence="1">Ubiquitin-like domain-containing protein</fullName>
    </recommendedName>
</protein>
<dbReference type="PRINTS" id="PR00348">
    <property type="entry name" value="UBIQUITIN"/>
</dbReference>
<dbReference type="EMBL" id="ML180139">
    <property type="protein sequence ID" value="THU78752.1"/>
    <property type="molecule type" value="Genomic_DNA"/>
</dbReference>
<feature type="domain" description="Ubiquitin-like" evidence="1">
    <location>
        <begin position="111"/>
        <end position="180"/>
    </location>
</feature>
<dbReference type="SMART" id="SM00213">
    <property type="entry name" value="UBQ"/>
    <property type="match status" value="1"/>
</dbReference>
<dbReference type="InterPro" id="IPR029071">
    <property type="entry name" value="Ubiquitin-like_domsf"/>
</dbReference>
<dbReference type="Proteomes" id="UP000297245">
    <property type="component" value="Unassembled WGS sequence"/>
</dbReference>
<dbReference type="SUPFAM" id="SSF54236">
    <property type="entry name" value="Ubiquitin-like"/>
    <property type="match status" value="1"/>
</dbReference>
<dbReference type="Gene3D" id="3.10.20.90">
    <property type="entry name" value="Phosphatidylinositol 3-kinase Catalytic Subunit, Chain A, domain 1"/>
    <property type="match status" value="1"/>
</dbReference>
<evidence type="ECO:0000313" key="2">
    <source>
        <dbReference type="EMBL" id="THU78752.1"/>
    </source>
</evidence>
<keyword evidence="3" id="KW-1185">Reference proteome</keyword>
<dbReference type="InterPro" id="IPR019956">
    <property type="entry name" value="Ubiquitin_dom"/>
</dbReference>
<evidence type="ECO:0000313" key="3">
    <source>
        <dbReference type="Proteomes" id="UP000297245"/>
    </source>
</evidence>
<dbReference type="Pfam" id="PF00240">
    <property type="entry name" value="ubiquitin"/>
    <property type="match status" value="1"/>
</dbReference>
<dbReference type="InterPro" id="IPR000626">
    <property type="entry name" value="Ubiquitin-like_dom"/>
</dbReference>
<evidence type="ECO:0000259" key="1">
    <source>
        <dbReference type="PROSITE" id="PS50053"/>
    </source>
</evidence>
<dbReference type="OrthoDB" id="428577at2759"/>
<dbReference type="InterPro" id="IPR050158">
    <property type="entry name" value="Ubiquitin_ubiquitin-like"/>
</dbReference>
<proteinExistence type="predicted"/>
<dbReference type="PANTHER" id="PTHR10666">
    <property type="entry name" value="UBIQUITIN"/>
    <property type="match status" value="1"/>
</dbReference>
<dbReference type="AlphaFoldDB" id="A0A4S8KSH9"/>
<name>A0A4S8KSH9_DENBC</name>
<sequence length="432" mass="48926">MGNDQSTQQKPEKPSEKLLVFVHGSRKVAVSRPETYYAAVCAAQEHFPHIPRPRIVLKTKDLAICDGELLEISSDIWEVVREEARTVEVAYKYQDPSLYDRGSVHSYDGSFSIYVKSLTGKTIHYSVSLSDTVLDLKQTIQGSEGTPVDQYELAFMGQFLDDDRTLSEYNIQRNAILTLVPALGGKTTLRGKKPVIYLRAPKDIQAIVRLSLVPAWKFSAIYPMVPLLPTKECEGQKLEWTVTTRKDGTLHDHHTGMEVAYLYWEALANHQSLSSPPPSPKLDSSRQEYFDPAWPSLTEDNSVVLDVGKNMTNYLDKTLLSLGFDVEARTSFITFWLPELIKYQYVAIRFVNQAAYERAAPLDVTPKPDVVARVFMLFRGIPEDEIDEWSSASERAAEGVERWQDIVGVDKSKVTDESLYRVLEWGGMEVKY</sequence>
<gene>
    <name evidence="2" type="ORF">K435DRAFT_769209</name>
</gene>
<reference evidence="2 3" key="1">
    <citation type="journal article" date="2019" name="Nat. Ecol. Evol.">
        <title>Megaphylogeny resolves global patterns of mushroom evolution.</title>
        <authorList>
            <person name="Varga T."/>
            <person name="Krizsan K."/>
            <person name="Foldi C."/>
            <person name="Dima B."/>
            <person name="Sanchez-Garcia M."/>
            <person name="Sanchez-Ramirez S."/>
            <person name="Szollosi G.J."/>
            <person name="Szarkandi J.G."/>
            <person name="Papp V."/>
            <person name="Albert L."/>
            <person name="Andreopoulos W."/>
            <person name="Angelini C."/>
            <person name="Antonin V."/>
            <person name="Barry K.W."/>
            <person name="Bougher N.L."/>
            <person name="Buchanan P."/>
            <person name="Buyck B."/>
            <person name="Bense V."/>
            <person name="Catcheside P."/>
            <person name="Chovatia M."/>
            <person name="Cooper J."/>
            <person name="Damon W."/>
            <person name="Desjardin D."/>
            <person name="Finy P."/>
            <person name="Geml J."/>
            <person name="Haridas S."/>
            <person name="Hughes K."/>
            <person name="Justo A."/>
            <person name="Karasinski D."/>
            <person name="Kautmanova I."/>
            <person name="Kiss B."/>
            <person name="Kocsube S."/>
            <person name="Kotiranta H."/>
            <person name="LaButti K.M."/>
            <person name="Lechner B.E."/>
            <person name="Liimatainen K."/>
            <person name="Lipzen A."/>
            <person name="Lukacs Z."/>
            <person name="Mihaltcheva S."/>
            <person name="Morgado L.N."/>
            <person name="Niskanen T."/>
            <person name="Noordeloos M.E."/>
            <person name="Ohm R.A."/>
            <person name="Ortiz-Santana B."/>
            <person name="Ovrebo C."/>
            <person name="Racz N."/>
            <person name="Riley R."/>
            <person name="Savchenko A."/>
            <person name="Shiryaev A."/>
            <person name="Soop K."/>
            <person name="Spirin V."/>
            <person name="Szebenyi C."/>
            <person name="Tomsovsky M."/>
            <person name="Tulloss R.E."/>
            <person name="Uehling J."/>
            <person name="Grigoriev I.V."/>
            <person name="Vagvolgyi C."/>
            <person name="Papp T."/>
            <person name="Martin F.M."/>
            <person name="Miettinen O."/>
            <person name="Hibbett D.S."/>
            <person name="Nagy L.G."/>
        </authorList>
    </citation>
    <scope>NUCLEOTIDE SEQUENCE [LARGE SCALE GENOMIC DNA]</scope>
    <source>
        <strain evidence="2 3">CBS 962.96</strain>
    </source>
</reference>